<comment type="function">
    <text evidence="7">Endonuclease that is involved in the suppression of homologous recombination and thus may have a key role in the control of bacterial genetic diversity.</text>
</comment>
<evidence type="ECO:0000256" key="7">
    <source>
        <dbReference type="HAMAP-Rule" id="MF_00092"/>
    </source>
</evidence>
<keyword evidence="6 7" id="KW-0238">DNA-binding</keyword>
<dbReference type="SUPFAM" id="SSF48334">
    <property type="entry name" value="DNA repair protein MutS, domain III"/>
    <property type="match status" value="1"/>
</dbReference>
<dbReference type="Pfam" id="PF20297">
    <property type="entry name" value="MSSS"/>
    <property type="match status" value="1"/>
</dbReference>
<dbReference type="RefSeq" id="WP_060799740.1">
    <property type="nucleotide sequence ID" value="NZ_KQ957090.1"/>
</dbReference>
<feature type="coiled-coil region" evidence="8">
    <location>
        <begin position="238"/>
        <end position="276"/>
    </location>
</feature>
<dbReference type="NCBIfam" id="TIGR01069">
    <property type="entry name" value="mutS2"/>
    <property type="match status" value="1"/>
</dbReference>
<keyword evidence="8" id="KW-0175">Coiled coil</keyword>
<comment type="function">
    <text evidence="7">Acts as a ribosome collision sensor, splitting the ribosome into its 2 subunits. Detects stalled/collided 70S ribosomes which it binds and splits by an ATP-hydrolysis driven conformational change. Acts upstream of the ribosome quality control system (RQC), a ribosome-associated complex that mediates the extraction of incompletely synthesized nascent chains from stalled ribosomes and their subsequent degradation. Probably generates substrates for RQC.</text>
</comment>
<dbReference type="GO" id="GO:0072344">
    <property type="term" value="P:rescue of stalled ribosome"/>
    <property type="evidence" value="ECO:0007669"/>
    <property type="project" value="UniProtKB-UniRule"/>
</dbReference>
<protein>
    <recommendedName>
        <fullName evidence="7">Endonuclease MutS2</fullName>
        <ecNumber evidence="7">3.1.-.-</ecNumber>
    </recommendedName>
    <alternativeName>
        <fullName evidence="7">Ribosome-associated protein quality control-upstream factor</fullName>
        <shortName evidence="7">RQC-upstream factor</shortName>
        <shortName evidence="7">RqcU</shortName>
        <ecNumber evidence="7">3.6.4.-</ecNumber>
    </alternativeName>
</protein>
<dbReference type="Pfam" id="PF00488">
    <property type="entry name" value="MutS_V"/>
    <property type="match status" value="1"/>
</dbReference>
<dbReference type="HAMAP" id="MF_00092">
    <property type="entry name" value="MutS2"/>
    <property type="match status" value="1"/>
</dbReference>
<comment type="caution">
    <text evidence="10">The sequence shown here is derived from an EMBL/GenBank/DDBJ whole genome shotgun (WGS) entry which is preliminary data.</text>
</comment>
<dbReference type="EC" id="3.6.4.-" evidence="7"/>
<dbReference type="SMART" id="SM00534">
    <property type="entry name" value="MUTSac"/>
    <property type="match status" value="1"/>
</dbReference>
<dbReference type="EMBL" id="LRQE01000012">
    <property type="protein sequence ID" value="KXA31473.1"/>
    <property type="molecule type" value="Genomic_DNA"/>
</dbReference>
<feature type="binding site" evidence="7">
    <location>
        <begin position="339"/>
        <end position="346"/>
    </location>
    <ligand>
        <name>ATP</name>
        <dbReference type="ChEBI" id="CHEBI:30616"/>
    </ligand>
</feature>
<gene>
    <name evidence="7" type="primary">mutS2</name>
    <name evidence="7" type="synonym">rqcU</name>
    <name evidence="10" type="ORF">HMPREF3229_00461</name>
</gene>
<comment type="subunit">
    <text evidence="7">Homodimer. Binds to stalled ribosomes, contacting rRNA.</text>
</comment>
<evidence type="ECO:0000313" key="10">
    <source>
        <dbReference type="EMBL" id="KXA31473.1"/>
    </source>
</evidence>
<organism evidence="10">
    <name type="scientific">Peptoniphilus harei</name>
    <dbReference type="NCBI Taxonomy" id="54005"/>
    <lineage>
        <taxon>Bacteria</taxon>
        <taxon>Bacillati</taxon>
        <taxon>Bacillota</taxon>
        <taxon>Tissierellia</taxon>
        <taxon>Tissierellales</taxon>
        <taxon>Peptoniphilaceae</taxon>
        <taxon>Peptoniphilus</taxon>
    </lineage>
</organism>
<feature type="coiled-coil region" evidence="8">
    <location>
        <begin position="527"/>
        <end position="604"/>
    </location>
</feature>
<dbReference type="GO" id="GO:0006298">
    <property type="term" value="P:mismatch repair"/>
    <property type="evidence" value="ECO:0007669"/>
    <property type="project" value="InterPro"/>
</dbReference>
<dbReference type="Proteomes" id="UP000070174">
    <property type="component" value="Unassembled WGS sequence"/>
</dbReference>
<dbReference type="SMART" id="SM00533">
    <property type="entry name" value="MUTSd"/>
    <property type="match status" value="1"/>
</dbReference>
<dbReference type="Pfam" id="PF01713">
    <property type="entry name" value="Smr"/>
    <property type="match status" value="1"/>
</dbReference>
<accession>A0A133PRP2</accession>
<dbReference type="SUPFAM" id="SSF52540">
    <property type="entry name" value="P-loop containing nucleoside triphosphate hydrolases"/>
    <property type="match status" value="1"/>
</dbReference>
<dbReference type="Gene3D" id="3.30.1370.110">
    <property type="match status" value="1"/>
</dbReference>
<evidence type="ECO:0000256" key="2">
    <source>
        <dbReference type="ARBA" id="ARBA00022741"/>
    </source>
</evidence>
<dbReference type="GO" id="GO:0016887">
    <property type="term" value="F:ATP hydrolysis activity"/>
    <property type="evidence" value="ECO:0007669"/>
    <property type="project" value="InterPro"/>
</dbReference>
<dbReference type="FunFam" id="3.40.50.300:FF:000830">
    <property type="entry name" value="Endonuclease MutS2"/>
    <property type="match status" value="1"/>
</dbReference>
<dbReference type="InterPro" id="IPR045076">
    <property type="entry name" value="MutS"/>
</dbReference>
<dbReference type="CDD" id="cd03280">
    <property type="entry name" value="ABC_MutS2"/>
    <property type="match status" value="1"/>
</dbReference>
<dbReference type="SMART" id="SM00463">
    <property type="entry name" value="SMR"/>
    <property type="match status" value="1"/>
</dbReference>
<dbReference type="InterPro" id="IPR005747">
    <property type="entry name" value="MutS2"/>
</dbReference>
<evidence type="ECO:0000313" key="11">
    <source>
        <dbReference type="Proteomes" id="UP000070174"/>
    </source>
</evidence>
<dbReference type="PANTHER" id="PTHR48466">
    <property type="entry name" value="OS10G0509000 PROTEIN-RELATED"/>
    <property type="match status" value="1"/>
</dbReference>
<keyword evidence="5 7" id="KW-0694">RNA-binding</keyword>
<keyword evidence="7" id="KW-0540">Nuclease</keyword>
<dbReference type="PATRIC" id="fig|54005.3.peg.455"/>
<keyword evidence="7" id="KW-0255">Endonuclease</keyword>
<dbReference type="PIRSF" id="PIRSF005814">
    <property type="entry name" value="MutS_YshD"/>
    <property type="match status" value="1"/>
</dbReference>
<evidence type="ECO:0000256" key="6">
    <source>
        <dbReference type="ARBA" id="ARBA00023125"/>
    </source>
</evidence>
<name>A0A133PRP2_9FIRM</name>
<dbReference type="GO" id="GO:0030983">
    <property type="term" value="F:mismatched DNA binding"/>
    <property type="evidence" value="ECO:0007669"/>
    <property type="project" value="InterPro"/>
</dbReference>
<evidence type="ECO:0000256" key="1">
    <source>
        <dbReference type="ARBA" id="ARBA00022730"/>
    </source>
</evidence>
<dbReference type="InterPro" id="IPR002625">
    <property type="entry name" value="Smr_dom"/>
</dbReference>
<keyword evidence="2 7" id="KW-0547">Nucleotide-binding</keyword>
<keyword evidence="4 7" id="KW-0067">ATP-binding</keyword>
<dbReference type="InterPro" id="IPR036063">
    <property type="entry name" value="Smr_dom_sf"/>
</dbReference>
<feature type="domain" description="Smr" evidence="9">
    <location>
        <begin position="716"/>
        <end position="791"/>
    </location>
</feature>
<dbReference type="GO" id="GO:0045910">
    <property type="term" value="P:negative regulation of DNA recombination"/>
    <property type="evidence" value="ECO:0007669"/>
    <property type="project" value="InterPro"/>
</dbReference>
<evidence type="ECO:0000256" key="3">
    <source>
        <dbReference type="ARBA" id="ARBA00022801"/>
    </source>
</evidence>
<reference evidence="10 11" key="1">
    <citation type="submission" date="2016-01" db="EMBL/GenBank/DDBJ databases">
        <authorList>
            <person name="Oliw E.H."/>
        </authorList>
    </citation>
    <scope>NUCLEOTIDE SEQUENCE [LARGE SCALE GENOMIC DNA]</scope>
    <source>
        <strain evidence="10 11">CMW7756A</strain>
    </source>
</reference>
<dbReference type="SUPFAM" id="SSF160443">
    <property type="entry name" value="SMR domain-like"/>
    <property type="match status" value="1"/>
</dbReference>
<dbReference type="GO" id="GO:0004519">
    <property type="term" value="F:endonuclease activity"/>
    <property type="evidence" value="ECO:0007669"/>
    <property type="project" value="UniProtKB-UniRule"/>
</dbReference>
<dbReference type="PANTHER" id="PTHR48466:SF2">
    <property type="entry name" value="OS10G0509000 PROTEIN"/>
    <property type="match status" value="1"/>
</dbReference>
<evidence type="ECO:0000256" key="8">
    <source>
        <dbReference type="SAM" id="Coils"/>
    </source>
</evidence>
<keyword evidence="3 7" id="KW-0378">Hydrolase</keyword>
<dbReference type="GO" id="GO:0043023">
    <property type="term" value="F:ribosomal large subunit binding"/>
    <property type="evidence" value="ECO:0007669"/>
    <property type="project" value="UniProtKB-UniRule"/>
</dbReference>
<dbReference type="GO" id="GO:0005524">
    <property type="term" value="F:ATP binding"/>
    <property type="evidence" value="ECO:0007669"/>
    <property type="project" value="UniProtKB-UniRule"/>
</dbReference>
<proteinExistence type="inferred from homology"/>
<dbReference type="EC" id="3.1.-.-" evidence="7"/>
<dbReference type="InterPro" id="IPR027417">
    <property type="entry name" value="P-loop_NTPase"/>
</dbReference>
<evidence type="ECO:0000256" key="4">
    <source>
        <dbReference type="ARBA" id="ARBA00022840"/>
    </source>
</evidence>
<dbReference type="PROSITE" id="PS50828">
    <property type="entry name" value="SMR"/>
    <property type="match status" value="1"/>
</dbReference>
<dbReference type="AlphaFoldDB" id="A0A133PRP2"/>
<dbReference type="InterPro" id="IPR046893">
    <property type="entry name" value="MSSS"/>
</dbReference>
<comment type="similarity">
    <text evidence="7">Belongs to the DNA mismatch repair MutS family. MutS2 subfamily.</text>
</comment>
<dbReference type="PROSITE" id="PS00486">
    <property type="entry name" value="DNA_MISMATCH_REPAIR_2"/>
    <property type="match status" value="1"/>
</dbReference>
<sequence length="791" mass="89050">MDNSLKRASKTLEFDKVLVELKKLASASITSEYIDQVEISTQYEVVKNRLNETHEALKLIIAKGEPQLFGIVDIRSIIKRTEIGGALTAGGLLQVSDFLRVSRGLKTYLKKDSYNSDEEVKLEYIDKLIEDLYTDKRLEDEINSKIISEEEIADDASRELLRIRRGIVAKKDSIKNKLNGILSSHADFLQDAIVTLRDGRYVVPVKIENKSRVKGLVHDISGSGQTAYIEPMAVVEANNDLKELYIKENLEIEKILKELSELVGETSEEIKSNQEKLIELDFIFAKARLGLNYRANMPKLNREGRINLIKAYHPFLDRKTAVPIDINLGIDFTSLIVTGPNTGGKTVSIKTVGLLTLMTQFGLLIPADEASEIGVFEKVFADIGDEQSIEQSLSTFSSHMVNIVYILKNVVPNSLVLFDELGAGTDPTEGAALARSIMDFMLERKIRCISTSHYNQLKIYALTTDGVANASMEFDVDSLSPTYRLLIGVPGKSNAFEISRRLGLPDEIIGEAKKLLSSENIEFEDVLQSIDEDRTKIREYREELEREKADLEKENKRLQSKIKKLEDQKEKILEKSREEAKRLLLNTKENVDIILSEINEARDKISSENSKKIQEAQDLLRESIKNARDKSELEITKAANPIREIKVGDKVRTSLGNLATVLELPDKKGNVLVQSGIMKMNMPKDSLTRIDVQEDTTKNNTRSILKNKATNVKSEIDIRGKNFEDAKDIVDKYLDDAYLSGLKSVRIIHGKGTGVLRQKLREHFRNVKLIKSYKDAEYNEGGDGVTVVTLK</sequence>
<dbReference type="InterPro" id="IPR036187">
    <property type="entry name" value="DNA_mismatch_repair_MutS_sf"/>
</dbReference>
<dbReference type="InterPro" id="IPR007696">
    <property type="entry name" value="DNA_mismatch_repair_MutS_core"/>
</dbReference>
<dbReference type="GO" id="GO:0019843">
    <property type="term" value="F:rRNA binding"/>
    <property type="evidence" value="ECO:0007669"/>
    <property type="project" value="UniProtKB-UniRule"/>
</dbReference>
<dbReference type="Gene3D" id="3.40.50.300">
    <property type="entry name" value="P-loop containing nucleotide triphosphate hydrolases"/>
    <property type="match status" value="1"/>
</dbReference>
<dbReference type="GO" id="GO:0140664">
    <property type="term" value="F:ATP-dependent DNA damage sensor activity"/>
    <property type="evidence" value="ECO:0007669"/>
    <property type="project" value="InterPro"/>
</dbReference>
<evidence type="ECO:0000256" key="5">
    <source>
        <dbReference type="ARBA" id="ARBA00022884"/>
    </source>
</evidence>
<keyword evidence="1 7" id="KW-0699">rRNA-binding</keyword>
<dbReference type="InterPro" id="IPR000432">
    <property type="entry name" value="DNA_mismatch_repair_MutS_C"/>
</dbReference>
<evidence type="ECO:0000259" key="9">
    <source>
        <dbReference type="PROSITE" id="PS50828"/>
    </source>
</evidence>